<feature type="region of interest" description="Disordered" evidence="1">
    <location>
        <begin position="64"/>
        <end position="133"/>
    </location>
</feature>
<dbReference type="Proteomes" id="UP000009027">
    <property type="component" value="Unassembled WGS sequence"/>
</dbReference>
<evidence type="ECO:0000313" key="3">
    <source>
        <dbReference type="Proteomes" id="UP000009027"/>
    </source>
</evidence>
<name>F9WQQ4_TRYVY</name>
<evidence type="ECO:0000313" key="2">
    <source>
        <dbReference type="EMBL" id="CCD19886.1"/>
    </source>
</evidence>
<gene>
    <name evidence="2" type="ORF">TvY486_0026230</name>
</gene>
<sequence length="279" mass="29002">MAILSLFFRKRAQDASNVFAGCGTGSRGNGGARRQRHSWGHRDGISRTLPARDSTGRFQALGGIGTLARARPGHTDRGDFAQAGRGGGGERPCARRARAIIGGRAQQEGSGRGGVAGEACAKGSKGPGQTGQDRVDTLLCQAKEAKTQAEAQIKKAKLLAHEALWGKESGTVDEGTLQTKTWADSPSPSSLAGVAKADAHCVASNVLWLCMDGTNTNTANPCFKNAGVTALGSLNDHTHSDCHVTPATALQVWTALAPLRINATAKETRPAEELATTAL</sequence>
<evidence type="ECO:0000256" key="1">
    <source>
        <dbReference type="SAM" id="MobiDB-lite"/>
    </source>
</evidence>
<organism evidence="2 3">
    <name type="scientific">Trypanosoma vivax (strain Y486)</name>
    <dbReference type="NCBI Taxonomy" id="1055687"/>
    <lineage>
        <taxon>Eukaryota</taxon>
        <taxon>Discoba</taxon>
        <taxon>Euglenozoa</taxon>
        <taxon>Kinetoplastea</taxon>
        <taxon>Metakinetoplastina</taxon>
        <taxon>Trypanosomatida</taxon>
        <taxon>Trypanosomatidae</taxon>
        <taxon>Trypanosoma</taxon>
        <taxon>Duttonella</taxon>
    </lineage>
</organism>
<reference evidence="2 3" key="1">
    <citation type="journal article" date="2012" name="Proc. Natl. Acad. Sci. U.S.A.">
        <title>Antigenic diversity is generated by distinct evolutionary mechanisms in African trypanosome species.</title>
        <authorList>
            <person name="Jackson A.P."/>
            <person name="Berry A."/>
            <person name="Aslett M."/>
            <person name="Allison H.C."/>
            <person name="Burton P."/>
            <person name="Vavrova-Anderson J."/>
            <person name="Brown R."/>
            <person name="Browne H."/>
            <person name="Corton N."/>
            <person name="Hauser H."/>
            <person name="Gamble J."/>
            <person name="Gilderthorp R."/>
            <person name="Marcello L."/>
            <person name="McQuillan J."/>
            <person name="Otto T.D."/>
            <person name="Quail M.A."/>
            <person name="Sanders M.J."/>
            <person name="van Tonder A."/>
            <person name="Ginger M.L."/>
            <person name="Field M.C."/>
            <person name="Barry J.D."/>
            <person name="Hertz-Fowler C."/>
            <person name="Berriman M."/>
        </authorList>
    </citation>
    <scope>NUCLEOTIDE SEQUENCE</scope>
    <source>
        <strain evidence="2 3">Y486</strain>
    </source>
</reference>
<dbReference type="AlphaFoldDB" id="F9WQQ4"/>
<protein>
    <submittedName>
        <fullName evidence="2">Uncharacterized protein</fullName>
    </submittedName>
</protein>
<keyword evidence="3" id="KW-1185">Reference proteome</keyword>
<accession>F9WQQ4</accession>
<proteinExistence type="predicted"/>
<feature type="non-terminal residue" evidence="2">
    <location>
        <position position="279"/>
    </location>
</feature>
<dbReference type="EMBL" id="CAEX01004344">
    <property type="protein sequence ID" value="CCD19886.1"/>
    <property type="molecule type" value="Genomic_DNA"/>
</dbReference>
<feature type="region of interest" description="Disordered" evidence="1">
    <location>
        <begin position="26"/>
        <end position="50"/>
    </location>
</feature>